<organism evidence="1">
    <name type="scientific">uncultured virus</name>
    <dbReference type="NCBI Taxonomy" id="340016"/>
    <lineage>
        <taxon>Viruses</taxon>
        <taxon>environmental samples</taxon>
    </lineage>
</organism>
<accession>A0A218MLU5</accession>
<proteinExistence type="predicted"/>
<evidence type="ECO:0000313" key="1">
    <source>
        <dbReference type="EMBL" id="ASF00262.1"/>
    </source>
</evidence>
<name>A0A218MLU5_9VIRU</name>
<dbReference type="EMBL" id="KY052824">
    <property type="protein sequence ID" value="ASF00262.1"/>
    <property type="molecule type" value="Genomic_DNA"/>
</dbReference>
<protein>
    <submittedName>
        <fullName evidence="1">Uncharacterized protein</fullName>
    </submittedName>
</protein>
<sequence>MAYIGNQPAESFTSFATQEFSTSATTSYTLDHAVTNENEIALFVNNVRQQPGSGKAYTATGTALTLSAATASTDTMYCVFLGRALQTVTPATNSINNAMVSSTAAIATTKLGAGAILQVVQTYKTDVFSTTSESLVDITGMTASITPSSTSNKVLVFLNLAVGSSTTLSRTMIQLMRDSTNIGIGDAGGGNRTRSISTEFQPSPYNTAGSKNNTDIRQHIFLDTPSSSSSLTYKVQIEGSAQTVYINRTGDFADADIVSTGTSSLTLMEIAG</sequence>
<reference evidence="1" key="1">
    <citation type="submission" date="2016-10" db="EMBL/GenBank/DDBJ databases">
        <authorList>
            <person name="Varghese N."/>
        </authorList>
    </citation>
    <scope>NUCLEOTIDE SEQUENCE</scope>
</reference>
<reference evidence="1" key="2">
    <citation type="journal article" date="2017" name="Nat. Commun.">
        <title>Single-virus genomics reveals hidden cosmopolitan and abundant viruses.</title>
        <authorList>
            <person name="Martinez-Hernandez F."/>
            <person name="Fornas O."/>
            <person name="Lluesma Gomez M."/>
            <person name="Bolduc B."/>
            <person name="de la Cruz Pena M.J."/>
            <person name="Martinez J.M."/>
            <person name="Anton J."/>
            <person name="Gasol J.M."/>
            <person name="Rosselli R."/>
            <person name="Rodriguez-Valera F."/>
            <person name="Sullivan M.B."/>
            <person name="Acinas S.G."/>
            <person name="Martinez-Garcia M."/>
        </authorList>
    </citation>
    <scope>NUCLEOTIDE SEQUENCE</scope>
</reference>